<comment type="caution">
    <text evidence="1">The sequence shown here is derived from an EMBL/GenBank/DDBJ whole genome shotgun (WGS) entry which is preliminary data.</text>
</comment>
<evidence type="ECO:0000313" key="1">
    <source>
        <dbReference type="EMBL" id="TGY65352.1"/>
    </source>
</evidence>
<dbReference type="Proteomes" id="UP000308836">
    <property type="component" value="Unassembled WGS sequence"/>
</dbReference>
<evidence type="ECO:0000313" key="2">
    <source>
        <dbReference type="Proteomes" id="UP000308836"/>
    </source>
</evidence>
<organism evidence="1 2">
    <name type="scientific">Dubosiella muris</name>
    <dbReference type="NCBI Taxonomy" id="3038133"/>
    <lineage>
        <taxon>Bacteria</taxon>
        <taxon>Bacillati</taxon>
        <taxon>Bacillota</taxon>
        <taxon>Erysipelotrichia</taxon>
        <taxon>Erysipelotrichales</taxon>
        <taxon>Erysipelotrichaceae</taxon>
        <taxon>Dubosiella</taxon>
    </lineage>
</organism>
<name>A0AC61R678_9FIRM</name>
<keyword evidence="2" id="KW-1185">Reference proteome</keyword>
<protein>
    <submittedName>
        <fullName evidence="1">Response regulator transcription factor</fullName>
    </submittedName>
</protein>
<accession>A0AC61R678</accession>
<dbReference type="EMBL" id="SRYG01000019">
    <property type="protein sequence ID" value="TGY65352.1"/>
    <property type="molecule type" value="Genomic_DNA"/>
</dbReference>
<sequence>MIKILIADDQEMIRSSLEIILSCEDGLCVKGVAKNGVEVLDFLEREPVDVILMDIRMPVMDGVLCTKKVKSRWPDTKVIILTTFDDDDFVFSALQYGASGYLLKAGDLDTLQQAIKTVHSGGAMINPGIARKVVDLFSHMKNTPIIHVDEASIDGLSDLEWDVIQEIGHGRSNKEIAKRLCLSEGTVRNYLSRILDKLQLRDRTQVAIWAVEHGYTGKRK</sequence>
<reference evidence="1" key="1">
    <citation type="submission" date="2019-04" db="EMBL/GenBank/DDBJ databases">
        <title>Microbes associate with the intestines of laboratory mice.</title>
        <authorList>
            <person name="Navarre W."/>
            <person name="Wong E."/>
            <person name="Huang K."/>
            <person name="Tropini C."/>
            <person name="Ng K."/>
            <person name="Yu B."/>
        </authorList>
    </citation>
    <scope>NUCLEOTIDE SEQUENCE</scope>
    <source>
        <strain evidence="1">NM09_H32</strain>
    </source>
</reference>
<proteinExistence type="predicted"/>
<gene>
    <name evidence="1" type="ORF">E5336_09340</name>
</gene>